<dbReference type="EMBL" id="MU806739">
    <property type="protein sequence ID" value="KAJ3833241.1"/>
    <property type="molecule type" value="Genomic_DNA"/>
</dbReference>
<accession>A0AA38NZ94</accession>
<name>A0AA38NZ94_9AGAR</name>
<evidence type="ECO:0000313" key="2">
    <source>
        <dbReference type="EMBL" id="KAJ3833241.1"/>
    </source>
</evidence>
<organism evidence="2 3">
    <name type="scientific">Lentinula raphanica</name>
    <dbReference type="NCBI Taxonomy" id="153919"/>
    <lineage>
        <taxon>Eukaryota</taxon>
        <taxon>Fungi</taxon>
        <taxon>Dikarya</taxon>
        <taxon>Basidiomycota</taxon>
        <taxon>Agaricomycotina</taxon>
        <taxon>Agaricomycetes</taxon>
        <taxon>Agaricomycetidae</taxon>
        <taxon>Agaricales</taxon>
        <taxon>Marasmiineae</taxon>
        <taxon>Omphalotaceae</taxon>
        <taxon>Lentinula</taxon>
    </lineage>
</organism>
<sequence>MIGVVTVYGVNANTLSLLPSPNIPSSLMEPDYIEAKAKASSNPVSHEPVWTWYRNQTYGFYRYIRDEKTGMIQRLYEDPHQQMPAYQLTLSCPDIQLASRKATPVSFEPLEKPPKCFMEGKALPIIDGGTYGPLKLQTSNFSSKDSQGITAWHYSQSPFDLDLPLPETPTPSKLGTIYIHRNIRDGGYQIWVWLVQGDQEKWHPIDLSGPLVHHPEFPSRVLTMQASTGNPSWVLHSTLLTTQGRQVKKKRSQSRTRSSLPRSD</sequence>
<evidence type="ECO:0000256" key="1">
    <source>
        <dbReference type="SAM" id="MobiDB-lite"/>
    </source>
</evidence>
<reference evidence="2" key="1">
    <citation type="submission" date="2022-08" db="EMBL/GenBank/DDBJ databases">
        <authorList>
            <consortium name="DOE Joint Genome Institute"/>
            <person name="Min B."/>
            <person name="Riley R."/>
            <person name="Sierra-Patev S."/>
            <person name="Naranjo-Ortiz M."/>
            <person name="Looney B."/>
            <person name="Konkel Z."/>
            <person name="Slot J.C."/>
            <person name="Sakamoto Y."/>
            <person name="Steenwyk J.L."/>
            <person name="Rokas A."/>
            <person name="Carro J."/>
            <person name="Camarero S."/>
            <person name="Ferreira P."/>
            <person name="Molpeceres G."/>
            <person name="Ruiz-Duenas F.J."/>
            <person name="Serrano A."/>
            <person name="Henrissat B."/>
            <person name="Drula E."/>
            <person name="Hughes K.W."/>
            <person name="Mata J.L."/>
            <person name="Ishikawa N.K."/>
            <person name="Vargas-Isla R."/>
            <person name="Ushijima S."/>
            <person name="Smith C.A."/>
            <person name="Ahrendt S."/>
            <person name="Andreopoulos W."/>
            <person name="He G."/>
            <person name="Labutti K."/>
            <person name="Lipzen A."/>
            <person name="Ng V."/>
            <person name="Sandor L."/>
            <person name="Barry K."/>
            <person name="Martinez A.T."/>
            <person name="Xiao Y."/>
            <person name="Gibbons J.G."/>
            <person name="Terashima K."/>
            <person name="Hibbett D.S."/>
            <person name="Grigoriev I.V."/>
        </authorList>
    </citation>
    <scope>NUCLEOTIDE SEQUENCE</scope>
    <source>
        <strain evidence="2">TFB9207</strain>
    </source>
</reference>
<dbReference type="AlphaFoldDB" id="A0AA38NZ94"/>
<comment type="caution">
    <text evidence="2">The sequence shown here is derived from an EMBL/GenBank/DDBJ whole genome shotgun (WGS) entry which is preliminary data.</text>
</comment>
<keyword evidence="3" id="KW-1185">Reference proteome</keyword>
<gene>
    <name evidence="2" type="ORF">F5878DRAFT_646105</name>
</gene>
<feature type="region of interest" description="Disordered" evidence="1">
    <location>
        <begin position="244"/>
        <end position="264"/>
    </location>
</feature>
<dbReference type="Proteomes" id="UP001163846">
    <property type="component" value="Unassembled WGS sequence"/>
</dbReference>
<protein>
    <submittedName>
        <fullName evidence="2">Uncharacterized protein</fullName>
    </submittedName>
</protein>
<feature type="compositionally biased region" description="Low complexity" evidence="1">
    <location>
        <begin position="255"/>
        <end position="264"/>
    </location>
</feature>
<evidence type="ECO:0000313" key="3">
    <source>
        <dbReference type="Proteomes" id="UP001163846"/>
    </source>
</evidence>
<proteinExistence type="predicted"/>